<evidence type="ECO:0000256" key="2">
    <source>
        <dbReference type="ARBA" id="ARBA00022714"/>
    </source>
</evidence>
<dbReference type="InterPro" id="IPR001433">
    <property type="entry name" value="OxRdtase_FAD/NAD-bd"/>
</dbReference>
<keyword evidence="2" id="KW-0408">Iron</keyword>
<dbReference type="Pfam" id="PF00970">
    <property type="entry name" value="FAD_binding_6"/>
    <property type="match status" value="1"/>
</dbReference>
<dbReference type="AlphaFoldDB" id="A0A7W9U0J0"/>
<dbReference type="SUPFAM" id="SSF52343">
    <property type="entry name" value="Ferredoxin reductase-like, C-terminal NADP-linked domain"/>
    <property type="match status" value="1"/>
</dbReference>
<name>A0A7W9U0J0_9BURK</name>
<dbReference type="RefSeq" id="WP_183727511.1">
    <property type="nucleotide sequence ID" value="NZ_JACHBW010000014.1"/>
</dbReference>
<dbReference type="InterPro" id="IPR036010">
    <property type="entry name" value="2Fe-2S_ferredoxin-like_sf"/>
</dbReference>
<dbReference type="InterPro" id="IPR001709">
    <property type="entry name" value="Flavoprot_Pyr_Nucl_cyt_Rdtase"/>
</dbReference>
<dbReference type="Pfam" id="PF00111">
    <property type="entry name" value="Fer2"/>
    <property type="match status" value="1"/>
</dbReference>
<dbReference type="Gene3D" id="3.40.50.80">
    <property type="entry name" value="Nucleotide-binding domain of ferredoxin-NADP reductase (FNR) module"/>
    <property type="match status" value="1"/>
</dbReference>
<evidence type="ECO:0000256" key="1">
    <source>
        <dbReference type="ARBA" id="ARBA00001974"/>
    </source>
</evidence>
<dbReference type="GO" id="GO:0051537">
    <property type="term" value="F:2 iron, 2 sulfur cluster binding"/>
    <property type="evidence" value="ECO:0007669"/>
    <property type="project" value="UniProtKB-KW"/>
</dbReference>
<dbReference type="SUPFAM" id="SSF63380">
    <property type="entry name" value="Riboflavin synthase domain-like"/>
    <property type="match status" value="1"/>
</dbReference>
<dbReference type="SUPFAM" id="SSF54292">
    <property type="entry name" value="2Fe-2S ferredoxin-like"/>
    <property type="match status" value="1"/>
</dbReference>
<dbReference type="PRINTS" id="PR00410">
    <property type="entry name" value="PHEHYDRXLASE"/>
</dbReference>
<evidence type="ECO:0000259" key="4">
    <source>
        <dbReference type="PROSITE" id="PS51085"/>
    </source>
</evidence>
<accession>A0A7W9U0J0</accession>
<keyword evidence="7" id="KW-1185">Reference proteome</keyword>
<dbReference type="EMBL" id="JACHBW010000014">
    <property type="protein sequence ID" value="MBB6104827.1"/>
    <property type="molecule type" value="Genomic_DNA"/>
</dbReference>
<dbReference type="InterPro" id="IPR008333">
    <property type="entry name" value="Cbr1-like_FAD-bd_dom"/>
</dbReference>
<dbReference type="InterPro" id="IPR017927">
    <property type="entry name" value="FAD-bd_FR_type"/>
</dbReference>
<keyword evidence="2" id="KW-0001">2Fe-2S</keyword>
<dbReference type="PROSITE" id="PS51085">
    <property type="entry name" value="2FE2S_FER_2"/>
    <property type="match status" value="1"/>
</dbReference>
<dbReference type="Gene3D" id="2.40.30.10">
    <property type="entry name" value="Translation factors"/>
    <property type="match status" value="1"/>
</dbReference>
<keyword evidence="2" id="KW-0479">Metal-binding</keyword>
<comment type="caution">
    <text evidence="6">The sequence shown here is derived from an EMBL/GenBank/DDBJ whole genome shotgun (WGS) entry which is preliminary data.</text>
</comment>
<dbReference type="InterPro" id="IPR050415">
    <property type="entry name" value="MRET"/>
</dbReference>
<proteinExistence type="predicted"/>
<sequence>MSFNVVLKPSGHAFVVGEGKTILAAGLAAGNSLPYSCRTGVCNTCKGKVIEGSVDHGSVLATYLSESARAEGYALLCCAKPLTDLVVEVSELEGLAAIEPKIYPCRLVKLERPAPDVAVLTLRMPPNENMRYMAGQYVEMITANGERRCYSLAGAPDEEGLPFIQLHIRHIPGGLFTDHLFSTAKERDLFRFEGPFGTFFLREDSDKPMVLLASGTGFAPIKAIVEQSIKRNIKRPIHIYWGGRKRADIYAYEVAQRWELEHSHIRFVPVLSHATPECGWSGRLGFVHQIVMEDFADLSGHQVYACGAPAMVDAARADFTAHRGLPPDEFFADSFLTAVEKSGHTTALAE</sequence>
<dbReference type="Pfam" id="PF00175">
    <property type="entry name" value="NAD_binding_1"/>
    <property type="match status" value="1"/>
</dbReference>
<dbReference type="InterPro" id="IPR001041">
    <property type="entry name" value="2Fe-2S_ferredoxin-type"/>
</dbReference>
<dbReference type="GO" id="GO:0047099">
    <property type="term" value="F:CDP-4-dehydro-6-deoxyglucose reductase activity"/>
    <property type="evidence" value="ECO:0007669"/>
    <property type="project" value="UniProtKB-EC"/>
</dbReference>
<keyword evidence="6" id="KW-0560">Oxidoreductase</keyword>
<dbReference type="EC" id="1.17.1.1" evidence="6"/>
<dbReference type="Proteomes" id="UP000571554">
    <property type="component" value="Unassembled WGS sequence"/>
</dbReference>
<evidence type="ECO:0000256" key="3">
    <source>
        <dbReference type="ARBA" id="ARBA00034078"/>
    </source>
</evidence>
<dbReference type="InterPro" id="IPR039261">
    <property type="entry name" value="FNR_nucleotide-bd"/>
</dbReference>
<dbReference type="Gene3D" id="3.10.20.30">
    <property type="match status" value="1"/>
</dbReference>
<dbReference type="PANTHER" id="PTHR47354:SF5">
    <property type="entry name" value="PROTEIN RFBI"/>
    <property type="match status" value="1"/>
</dbReference>
<comment type="cofactor">
    <cofactor evidence="1">
        <name>FAD</name>
        <dbReference type="ChEBI" id="CHEBI:57692"/>
    </cofactor>
</comment>
<feature type="domain" description="FAD-binding FR-type" evidence="5">
    <location>
        <begin position="100"/>
        <end position="202"/>
    </location>
</feature>
<keyword evidence="2" id="KW-0411">Iron-sulfur</keyword>
<dbReference type="PRINTS" id="PR00371">
    <property type="entry name" value="FPNCR"/>
</dbReference>
<evidence type="ECO:0000313" key="6">
    <source>
        <dbReference type="EMBL" id="MBB6104827.1"/>
    </source>
</evidence>
<evidence type="ECO:0000259" key="5">
    <source>
        <dbReference type="PROSITE" id="PS51384"/>
    </source>
</evidence>
<dbReference type="InterPro" id="IPR017938">
    <property type="entry name" value="Riboflavin_synthase-like_b-brl"/>
</dbReference>
<dbReference type="PROSITE" id="PS51384">
    <property type="entry name" value="FAD_FR"/>
    <property type="match status" value="1"/>
</dbReference>
<dbReference type="InterPro" id="IPR012675">
    <property type="entry name" value="Beta-grasp_dom_sf"/>
</dbReference>
<gene>
    <name evidence="6" type="ORF">F4827_004692</name>
</gene>
<reference evidence="6 7" key="1">
    <citation type="submission" date="2020-08" db="EMBL/GenBank/DDBJ databases">
        <title>Above-ground endophytic microbial communities from plants in different locations in the United States.</title>
        <authorList>
            <person name="Frank C."/>
        </authorList>
    </citation>
    <scope>NUCLEOTIDE SEQUENCE [LARGE SCALE GENOMIC DNA]</scope>
    <source>
        <strain evidence="6 7">WP4_2_2</strain>
    </source>
</reference>
<dbReference type="CDD" id="cd00207">
    <property type="entry name" value="fer2"/>
    <property type="match status" value="1"/>
</dbReference>
<feature type="domain" description="2Fe-2S ferredoxin-type" evidence="4">
    <location>
        <begin position="3"/>
        <end position="93"/>
    </location>
</feature>
<organism evidence="6 7">
    <name type="scientific">Paraburkholderia bannensis</name>
    <dbReference type="NCBI Taxonomy" id="765414"/>
    <lineage>
        <taxon>Bacteria</taxon>
        <taxon>Pseudomonadati</taxon>
        <taxon>Pseudomonadota</taxon>
        <taxon>Betaproteobacteria</taxon>
        <taxon>Burkholderiales</taxon>
        <taxon>Burkholderiaceae</taxon>
        <taxon>Paraburkholderia</taxon>
    </lineage>
</organism>
<dbReference type="CDD" id="cd06189">
    <property type="entry name" value="flavin_oxioreductase"/>
    <property type="match status" value="1"/>
</dbReference>
<evidence type="ECO:0000313" key="7">
    <source>
        <dbReference type="Proteomes" id="UP000571554"/>
    </source>
</evidence>
<dbReference type="PANTHER" id="PTHR47354">
    <property type="entry name" value="NADH OXIDOREDUCTASE HCR"/>
    <property type="match status" value="1"/>
</dbReference>
<comment type="cofactor">
    <cofactor evidence="3">
        <name>[2Fe-2S] cluster</name>
        <dbReference type="ChEBI" id="CHEBI:190135"/>
    </cofactor>
</comment>
<protein>
    <submittedName>
        <fullName evidence="6">CDP-4-dehydro-6-deoxyglucose reductase</fullName>
        <ecNumber evidence="6">1.17.1.1</ecNumber>
    </submittedName>
</protein>